<accession>A0A162GWL7</accession>
<dbReference type="OrthoDB" id="5287117at2"/>
<dbReference type="RefSeq" id="WP_063205993.1">
    <property type="nucleotide sequence ID" value="NZ_LUKD01000001.1"/>
</dbReference>
<evidence type="ECO:0000313" key="3">
    <source>
        <dbReference type="EMBL" id="KYG69100.1"/>
    </source>
</evidence>
<sequence>MKWFQKTLTAIATFNMVFSPVIASAAPEWTEKDKAQLAHYRDYLEPLGYRLTLDPNEKKALVYDKNTNKLAMEVPFAEEGELRKYSPKSLNHMLMEEMVRVKQASKASWSHSVRNLPAESAIFFVAMGAVVAGQLITNYSQNPIAMKQHIEHSLSPIGVFGFFTFMYSQGVTANVLSMYMKNPKFHHMIPYLGMTVGAFLQTYLSQVASDPNVMACAKVMMGGKISEKDQANGIDADPCSKAYEYLVLKKKLWEFAPGIVSMLISSGLAGVAQSVLTKTVLRITGVDIALWLVPGTMHLKGIRLLLVKGLQITAFVAIDMWLNRIVVSTWKNMYDGADFYDVNDRLNDKMNLMKKSRWAADDKDLQAEMKDFRKKMTDWRMMNMSEVYEAHSNWSEALHQMTSMFNTSYSFYDAFVSEVRKARDESAPNKFLTMTYPFNGVVAKGLTDDMKDTYYLKPQVLEGMQLKTIKEGLANADALLQSEDAKYLYPPEKKKITGILEKIRSTERDVIGAGLSELYEEIGIAMQNISTSMVYRDLLRKIYGSFGKPYPMMEPGRGWVESYANAPMNEETVKGAKYYRQVGLFMTPKVTDYLVMQMLCGPDVENGGQAIKNSRGYPSVFLPPQIGNPADQFNACNHLGMAPLMPKDIYKYPLQTADRKKQYKGAIDYLIHETRPSVIGTAEESAFQNWWKTRTEAQMQKAFEEYGKSYDEIVAKMVKAVYYPGRKFFNGRPLVTNPVKTLKIYFDSTTRSRYLEGGPVYNGAMNSAFQEERVYLSILGDLLQPSSEFKVDIAHILEKDLTHPALKEVENQFAVLNGMMKRIKVTNKEGREVVESDLENYELEEQLQNIQGSVKKLATALGVGDEQEGAVVQLNKQQRNVAVTALEQLQGLATEVMMYGSMANAVSWSKIRNLKKLDIEQQKFNNEIQARLDAMRGISMPGKH</sequence>
<feature type="transmembrane region" description="Helical" evidence="1">
    <location>
        <begin position="157"/>
        <end position="176"/>
    </location>
</feature>
<keyword evidence="1" id="KW-1133">Transmembrane helix</keyword>
<organism evidence="3 4">
    <name type="scientific">Bdellovibrio bacteriovorus</name>
    <dbReference type="NCBI Taxonomy" id="959"/>
    <lineage>
        <taxon>Bacteria</taxon>
        <taxon>Pseudomonadati</taxon>
        <taxon>Bdellovibrionota</taxon>
        <taxon>Bdellovibrionia</taxon>
        <taxon>Bdellovibrionales</taxon>
        <taxon>Pseudobdellovibrionaceae</taxon>
        <taxon>Bdellovibrio</taxon>
    </lineage>
</organism>
<keyword evidence="1" id="KW-0472">Membrane</keyword>
<comment type="caution">
    <text evidence="3">The sequence shown here is derived from an EMBL/GenBank/DDBJ whole genome shotgun (WGS) entry which is preliminary data.</text>
</comment>
<dbReference type="Proteomes" id="UP000075799">
    <property type="component" value="Unassembled WGS sequence"/>
</dbReference>
<protein>
    <submittedName>
        <fullName evidence="3">Uncharacterized protein</fullName>
    </submittedName>
</protein>
<feature type="transmembrane region" description="Helical" evidence="1">
    <location>
        <begin position="116"/>
        <end position="137"/>
    </location>
</feature>
<keyword evidence="1" id="KW-0812">Transmembrane</keyword>
<evidence type="ECO:0000256" key="2">
    <source>
        <dbReference type="SAM" id="SignalP"/>
    </source>
</evidence>
<feature type="chain" id="PRO_5007834922" evidence="2">
    <location>
        <begin position="26"/>
        <end position="944"/>
    </location>
</feature>
<evidence type="ECO:0000313" key="4">
    <source>
        <dbReference type="Proteomes" id="UP000075799"/>
    </source>
</evidence>
<reference evidence="3 4" key="1">
    <citation type="submission" date="2016-03" db="EMBL/GenBank/DDBJ databases">
        <authorList>
            <person name="Ploux O."/>
        </authorList>
    </citation>
    <scope>NUCLEOTIDE SEQUENCE [LARGE SCALE GENOMIC DNA]</scope>
    <source>
        <strain evidence="3 4">EC13</strain>
    </source>
</reference>
<feature type="transmembrane region" description="Helical" evidence="1">
    <location>
        <begin position="255"/>
        <end position="281"/>
    </location>
</feature>
<name>A0A162GWL7_BDEBC</name>
<gene>
    <name evidence="3" type="ORF">AZI87_07720</name>
</gene>
<dbReference type="EMBL" id="LUKD01000001">
    <property type="protein sequence ID" value="KYG69100.1"/>
    <property type="molecule type" value="Genomic_DNA"/>
</dbReference>
<evidence type="ECO:0000256" key="1">
    <source>
        <dbReference type="SAM" id="Phobius"/>
    </source>
</evidence>
<dbReference type="AlphaFoldDB" id="A0A162GWL7"/>
<feature type="signal peptide" evidence="2">
    <location>
        <begin position="1"/>
        <end position="25"/>
    </location>
</feature>
<proteinExistence type="predicted"/>
<keyword evidence="2" id="KW-0732">Signal</keyword>